<name>A0A2H9VP22_9SPHI</name>
<evidence type="ECO:0000313" key="3">
    <source>
        <dbReference type="EMBL" id="PJJ80094.1"/>
    </source>
</evidence>
<dbReference type="Proteomes" id="UP000242687">
    <property type="component" value="Unassembled WGS sequence"/>
</dbReference>
<dbReference type="GO" id="GO:0006508">
    <property type="term" value="P:proteolysis"/>
    <property type="evidence" value="ECO:0007669"/>
    <property type="project" value="InterPro"/>
</dbReference>
<proteinExistence type="predicted"/>
<keyword evidence="4" id="KW-1185">Reference proteome</keyword>
<keyword evidence="3" id="KW-0121">Carboxypeptidase</keyword>
<organism evidence="3 4">
    <name type="scientific">Mucilaginibacter auburnensis</name>
    <dbReference type="NCBI Taxonomy" id="1457233"/>
    <lineage>
        <taxon>Bacteria</taxon>
        <taxon>Pseudomonadati</taxon>
        <taxon>Bacteroidota</taxon>
        <taxon>Sphingobacteriia</taxon>
        <taxon>Sphingobacteriales</taxon>
        <taxon>Sphingobacteriaceae</taxon>
        <taxon>Mucilaginibacter</taxon>
    </lineage>
</organism>
<dbReference type="EMBL" id="PGFJ01000002">
    <property type="protein sequence ID" value="PJJ80094.1"/>
    <property type="molecule type" value="Genomic_DNA"/>
</dbReference>
<dbReference type="AlphaFoldDB" id="A0A2H9VP22"/>
<comment type="caution">
    <text evidence="3">The sequence shown here is derived from an EMBL/GenBank/DDBJ whole genome shotgun (WGS) entry which is preliminary data.</text>
</comment>
<dbReference type="SUPFAM" id="SSF55166">
    <property type="entry name" value="Hedgehog/DD-peptidase"/>
    <property type="match status" value="1"/>
</dbReference>
<reference evidence="3 4" key="1">
    <citation type="submission" date="2017-11" db="EMBL/GenBank/DDBJ databases">
        <title>Genomic Encyclopedia of Archaeal and Bacterial Type Strains, Phase II (KMG-II): From Individual Species to Whole Genera.</title>
        <authorList>
            <person name="Goeker M."/>
        </authorList>
    </citation>
    <scope>NUCLEOTIDE SEQUENCE [LARGE SCALE GENOMIC DNA]</scope>
    <source>
        <strain evidence="3 4">DSM 28175</strain>
    </source>
</reference>
<evidence type="ECO:0000256" key="1">
    <source>
        <dbReference type="SAM" id="SignalP"/>
    </source>
</evidence>
<dbReference type="InterPro" id="IPR052179">
    <property type="entry name" value="DD-CPase-like"/>
</dbReference>
<dbReference type="Gene3D" id="3.30.1380.10">
    <property type="match status" value="1"/>
</dbReference>
<dbReference type="RefSeq" id="WP_100342391.1">
    <property type="nucleotide sequence ID" value="NZ_PGFJ01000002.1"/>
</dbReference>
<protein>
    <submittedName>
        <fullName evidence="3">D-alanyl-D-alanine carboxypeptidase-like protein</fullName>
    </submittedName>
</protein>
<dbReference type="Pfam" id="PF02557">
    <property type="entry name" value="VanY"/>
    <property type="match status" value="1"/>
</dbReference>
<dbReference type="GO" id="GO:0004180">
    <property type="term" value="F:carboxypeptidase activity"/>
    <property type="evidence" value="ECO:0007669"/>
    <property type="project" value="UniProtKB-KW"/>
</dbReference>
<feature type="signal peptide" evidence="1">
    <location>
        <begin position="1"/>
        <end position="20"/>
    </location>
</feature>
<dbReference type="InterPro" id="IPR009045">
    <property type="entry name" value="Zn_M74/Hedgehog-like"/>
</dbReference>
<gene>
    <name evidence="3" type="ORF">CLV57_3238</name>
</gene>
<feature type="chain" id="PRO_5014194459" evidence="1">
    <location>
        <begin position="21"/>
        <end position="235"/>
    </location>
</feature>
<evidence type="ECO:0000259" key="2">
    <source>
        <dbReference type="Pfam" id="PF02557"/>
    </source>
</evidence>
<sequence>MNVKRILAALVLVMASVQLAYPQSRIITKAFLTGHINYTRDTSFIKISHKYTDRKVYLQKATYAAYQKMYTAALKDGVVLSVISGTRSFYDQHYKWYSKWSDPEFAGIKDKKQKAQKLLSWWSMPGTSRHHWGTDMDLVNLSPAFYTTPAGKKIYNWLVNNANKFGFYQPFNAGRPTGYKEEKWHWSYLPLAKIYLQEYTRQITYADINGFPGSEAAKELDVIKSQVLAINLACK</sequence>
<keyword evidence="3" id="KW-0645">Protease</keyword>
<dbReference type="PANTHER" id="PTHR34385">
    <property type="entry name" value="D-ALANYL-D-ALANINE CARBOXYPEPTIDASE"/>
    <property type="match status" value="1"/>
</dbReference>
<keyword evidence="3" id="KW-0378">Hydrolase</keyword>
<dbReference type="CDD" id="cd14847">
    <property type="entry name" value="DD-carboxypeptidase_like"/>
    <property type="match status" value="1"/>
</dbReference>
<evidence type="ECO:0000313" key="4">
    <source>
        <dbReference type="Proteomes" id="UP000242687"/>
    </source>
</evidence>
<keyword evidence="1" id="KW-0732">Signal</keyword>
<dbReference type="PANTHER" id="PTHR34385:SF1">
    <property type="entry name" value="PEPTIDOGLYCAN L-ALANYL-D-GLUTAMATE ENDOPEPTIDASE CWLK"/>
    <property type="match status" value="1"/>
</dbReference>
<accession>A0A2H9VP22</accession>
<feature type="domain" description="D-alanyl-D-alanine carboxypeptidase-like core" evidence="2">
    <location>
        <begin position="56"/>
        <end position="190"/>
    </location>
</feature>
<dbReference type="InterPro" id="IPR003709">
    <property type="entry name" value="VanY-like_core_dom"/>
</dbReference>
<dbReference type="OrthoDB" id="9792074at2"/>